<sequence length="443" mass="48568">MSSIKVKSLVSLTIPIFFELLLITIVGNIDTIMLGHYSDKAVGAVGGISQVLNIQNVIFGFINLATSILCAQFIGARNKKRVQEVITVSLIVNLLLGILLGSVYFIFWRFILEKIQLPSELIGIGKLYFQLVGGLCVFQAVTLTCGAVMKSHGNPKQMLFVNIGVNLLNIFGNGVFIFGWFGMPILGPTGVGISTVVSRAIGCVVGFLVMSHYCNFKFRRKFLKPFPFHVIKNILSIGIPTAGENLAWNVGQLMIMAMVNTMGTVMIASRTYLMLVASFVMTFSIALGQATAIQVGQLVGAKESEEAYDKCFKSLRLSVILAIVVTSGVVLLRGPIMNMFTNNIDILDASLKVFPLMILLEVGRVFNIVIINSLHAAGDIKFPMFMGIIFIFIVAVPFSYILGLKLGWGLVGIWIANAADEWCRGVAMLIRWKSKKWQSKSFV</sequence>
<feature type="transmembrane region" description="Helical" evidence="7">
    <location>
        <begin position="273"/>
        <end position="293"/>
    </location>
</feature>
<protein>
    <submittedName>
        <fullName evidence="8">MATE family efflux transporter</fullName>
    </submittedName>
</protein>
<dbReference type="GO" id="GO:0042910">
    <property type="term" value="F:xenobiotic transmembrane transporter activity"/>
    <property type="evidence" value="ECO:0007669"/>
    <property type="project" value="InterPro"/>
</dbReference>
<dbReference type="CDD" id="cd13134">
    <property type="entry name" value="MATE_like_8"/>
    <property type="match status" value="1"/>
</dbReference>
<dbReference type="PANTHER" id="PTHR42925:SF1">
    <property type="entry name" value="VIRULENCE FACTOR MVIN"/>
    <property type="match status" value="1"/>
</dbReference>
<dbReference type="EMBL" id="QRHL01000011">
    <property type="protein sequence ID" value="RHF71992.1"/>
    <property type="molecule type" value="Genomic_DNA"/>
</dbReference>
<feature type="transmembrane region" description="Helical" evidence="7">
    <location>
        <begin position="382"/>
        <end position="402"/>
    </location>
</feature>
<dbReference type="InterPro" id="IPR002528">
    <property type="entry name" value="MATE_fam"/>
</dbReference>
<dbReference type="InterPro" id="IPR048279">
    <property type="entry name" value="MdtK-like"/>
</dbReference>
<gene>
    <name evidence="8" type="ORF">DW663_07685</name>
</gene>
<evidence type="ECO:0000313" key="9">
    <source>
        <dbReference type="Proteomes" id="UP000284676"/>
    </source>
</evidence>
<organism evidence="8 9">
    <name type="scientific">Fusobacterium mortiferum</name>
    <dbReference type="NCBI Taxonomy" id="850"/>
    <lineage>
        <taxon>Bacteria</taxon>
        <taxon>Fusobacteriati</taxon>
        <taxon>Fusobacteriota</taxon>
        <taxon>Fusobacteriia</taxon>
        <taxon>Fusobacteriales</taxon>
        <taxon>Fusobacteriaceae</taxon>
        <taxon>Fusobacterium</taxon>
    </lineage>
</organism>
<evidence type="ECO:0000256" key="6">
    <source>
        <dbReference type="ARBA" id="ARBA00023136"/>
    </source>
</evidence>
<feature type="transmembrane region" description="Helical" evidence="7">
    <location>
        <begin position="353"/>
        <end position="370"/>
    </location>
</feature>
<dbReference type="InterPro" id="IPR047135">
    <property type="entry name" value="YsiQ"/>
</dbReference>
<accession>A0A414PUB8</accession>
<keyword evidence="6 7" id="KW-0472">Membrane</keyword>
<dbReference type="Pfam" id="PF01554">
    <property type="entry name" value="MatE"/>
    <property type="match status" value="2"/>
</dbReference>
<evidence type="ECO:0000256" key="7">
    <source>
        <dbReference type="SAM" id="Phobius"/>
    </source>
</evidence>
<dbReference type="PIRSF" id="PIRSF006603">
    <property type="entry name" value="DinF"/>
    <property type="match status" value="1"/>
</dbReference>
<feature type="transmembrane region" description="Helical" evidence="7">
    <location>
        <begin position="193"/>
        <end position="214"/>
    </location>
</feature>
<feature type="transmembrane region" description="Helical" evidence="7">
    <location>
        <begin position="314"/>
        <end position="333"/>
    </location>
</feature>
<keyword evidence="3" id="KW-1003">Cell membrane</keyword>
<keyword evidence="4 7" id="KW-0812">Transmembrane</keyword>
<reference evidence="8 9" key="1">
    <citation type="submission" date="2018-08" db="EMBL/GenBank/DDBJ databases">
        <title>A genome reference for cultivated species of the human gut microbiota.</title>
        <authorList>
            <person name="Zou Y."/>
            <person name="Xue W."/>
            <person name="Luo G."/>
        </authorList>
    </citation>
    <scope>NUCLEOTIDE SEQUENCE [LARGE SCALE GENOMIC DNA]</scope>
    <source>
        <strain evidence="8 9">AM25-1</strain>
    </source>
</reference>
<keyword evidence="5 7" id="KW-1133">Transmembrane helix</keyword>
<feature type="transmembrane region" description="Helical" evidence="7">
    <location>
        <begin position="54"/>
        <end position="74"/>
    </location>
</feature>
<evidence type="ECO:0000256" key="3">
    <source>
        <dbReference type="ARBA" id="ARBA00022475"/>
    </source>
</evidence>
<evidence type="ECO:0000256" key="4">
    <source>
        <dbReference type="ARBA" id="ARBA00022692"/>
    </source>
</evidence>
<dbReference type="PANTHER" id="PTHR42925">
    <property type="entry name" value="MULTIDRUG AND TOXIN EFFLUX PROTEIN MATE FAMILY"/>
    <property type="match status" value="1"/>
</dbReference>
<keyword evidence="2" id="KW-0813">Transport</keyword>
<comment type="subcellular location">
    <subcellularLocation>
        <location evidence="1">Cell membrane</location>
        <topology evidence="1">Multi-pass membrane protein</topology>
    </subcellularLocation>
</comment>
<evidence type="ECO:0000256" key="1">
    <source>
        <dbReference type="ARBA" id="ARBA00004651"/>
    </source>
</evidence>
<name>A0A414PUB8_FUSMR</name>
<feature type="transmembrane region" description="Helical" evidence="7">
    <location>
        <begin position="12"/>
        <end position="34"/>
    </location>
</feature>
<dbReference type="RefSeq" id="WP_117709144.1">
    <property type="nucleotide sequence ID" value="NZ_CAEUHP010000001.1"/>
</dbReference>
<dbReference type="Proteomes" id="UP000284676">
    <property type="component" value="Unassembled WGS sequence"/>
</dbReference>
<feature type="transmembrane region" description="Helical" evidence="7">
    <location>
        <begin position="159"/>
        <end position="181"/>
    </location>
</feature>
<dbReference type="AlphaFoldDB" id="A0A414PUB8"/>
<feature type="transmembrane region" description="Helical" evidence="7">
    <location>
        <begin position="127"/>
        <end position="147"/>
    </location>
</feature>
<proteinExistence type="predicted"/>
<dbReference type="GO" id="GO:0005886">
    <property type="term" value="C:plasma membrane"/>
    <property type="evidence" value="ECO:0007669"/>
    <property type="project" value="UniProtKB-SubCell"/>
</dbReference>
<dbReference type="GO" id="GO:0015297">
    <property type="term" value="F:antiporter activity"/>
    <property type="evidence" value="ECO:0007669"/>
    <property type="project" value="InterPro"/>
</dbReference>
<comment type="caution">
    <text evidence="8">The sequence shown here is derived from an EMBL/GenBank/DDBJ whole genome shotgun (WGS) entry which is preliminary data.</text>
</comment>
<evidence type="ECO:0000256" key="5">
    <source>
        <dbReference type="ARBA" id="ARBA00022989"/>
    </source>
</evidence>
<dbReference type="NCBIfam" id="TIGR00797">
    <property type="entry name" value="matE"/>
    <property type="match status" value="1"/>
</dbReference>
<feature type="transmembrane region" description="Helical" evidence="7">
    <location>
        <begin position="86"/>
        <end position="107"/>
    </location>
</feature>
<evidence type="ECO:0000313" key="8">
    <source>
        <dbReference type="EMBL" id="RHF71992.1"/>
    </source>
</evidence>
<evidence type="ECO:0000256" key="2">
    <source>
        <dbReference type="ARBA" id="ARBA00022448"/>
    </source>
</evidence>